<evidence type="ECO:0000313" key="2">
    <source>
        <dbReference type="EMBL" id="KGX20208.1"/>
    </source>
</evidence>
<dbReference type="GeneID" id="93063700"/>
<dbReference type="OrthoDB" id="9024454at2"/>
<evidence type="ECO:0000313" key="5">
    <source>
        <dbReference type="Proteomes" id="UP000231878"/>
    </source>
</evidence>
<dbReference type="AlphaFoldDB" id="A0A0D6VJA6"/>
<name>A0A0D6VJA6_BURPE</name>
<reference evidence="3 5" key="2">
    <citation type="submission" date="2017-11" db="EMBL/GenBank/DDBJ databases">
        <title>Molecular characterization of Burkholderia pseudomallei and closely related isolates from Vietnam.</title>
        <authorList>
            <person name="Ustinov D.V."/>
            <person name="Antonov A.S."/>
            <person name="Avdusheva E.F."/>
            <person name="Shpak I.M."/>
            <person name="Zakharova I.B."/>
            <person name="Thi L.A."/>
            <person name="Teteryatnikova N."/>
            <person name="Lopasteyskaya Y.A."/>
            <person name="Kuzyutina J.A."/>
            <person name="Ngo T.N."/>
            <person name="Victorov D.V."/>
        </authorList>
    </citation>
    <scope>NUCLEOTIDE SEQUENCE [LARGE SCALE GENOMIC DNA]</scope>
    <source>
        <strain evidence="3 5">V1512</strain>
    </source>
</reference>
<organism evidence="2 4">
    <name type="scientific">Burkholderia pseudomallei</name>
    <name type="common">Pseudomonas pseudomallei</name>
    <dbReference type="NCBI Taxonomy" id="28450"/>
    <lineage>
        <taxon>Bacteria</taxon>
        <taxon>Pseudomonadati</taxon>
        <taxon>Pseudomonadota</taxon>
        <taxon>Betaproteobacteria</taxon>
        <taxon>Burkholderiales</taxon>
        <taxon>Burkholderiaceae</taxon>
        <taxon>Burkholderia</taxon>
        <taxon>pseudomallei group</taxon>
    </lineage>
</organism>
<dbReference type="EMBL" id="JQIM01000006">
    <property type="protein sequence ID" value="KGX20208.1"/>
    <property type="molecule type" value="Genomic_DNA"/>
</dbReference>
<comment type="caution">
    <text evidence="2">The sequence shown here is derived from an EMBL/GenBank/DDBJ whole genome shotgun (WGS) entry which is preliminary data.</text>
</comment>
<evidence type="ECO:0000256" key="1">
    <source>
        <dbReference type="SAM" id="MobiDB-lite"/>
    </source>
</evidence>
<dbReference type="Proteomes" id="UP000030475">
    <property type="component" value="Unassembled WGS sequence"/>
</dbReference>
<protein>
    <submittedName>
        <fullName evidence="2">Uncharacterized protein</fullName>
    </submittedName>
</protein>
<reference evidence="2 4" key="1">
    <citation type="submission" date="2014-08" db="EMBL/GenBank/DDBJ databases">
        <authorList>
            <person name="Bunnell A."/>
            <person name="Chain P.S."/>
            <person name="Chertkov O."/>
            <person name="Currie B.J."/>
            <person name="Daligault H.E."/>
            <person name="Davenport K.W."/>
            <person name="Davis C."/>
            <person name="Gleasner C.D."/>
            <person name="Johnson S.L."/>
            <person name="Kaestli M."/>
            <person name="Koren S."/>
            <person name="Kunde Y.A."/>
            <person name="Mayo M."/>
            <person name="McMurry K.K."/>
            <person name="Price E.P."/>
            <person name="Reitenga K.G."/>
            <person name="Robison R."/>
            <person name="Rosovitz M.J."/>
            <person name="Sarovich D.S."/>
            <person name="Teshima H."/>
        </authorList>
    </citation>
    <scope>NUCLEOTIDE SEQUENCE [LARGE SCALE GENOMIC DNA]</scope>
    <source>
        <strain evidence="2 4">MSHR44</strain>
    </source>
</reference>
<dbReference type="KEGG" id="but:X994_5597"/>
<dbReference type="OMA" id="LKCVAQR"/>
<evidence type="ECO:0000313" key="3">
    <source>
        <dbReference type="EMBL" id="PJO62647.1"/>
    </source>
</evidence>
<dbReference type="EMBL" id="PHRB01000042">
    <property type="protein sequence ID" value="PJO62647.1"/>
    <property type="molecule type" value="Genomic_DNA"/>
</dbReference>
<sequence>MKLNGMTAAQAQHRHGAIERHAPGKDDGRRTAGVADEREGRTMKGEIKAIRMDVLKEIRFNSAVSTPVLLAKRNRIAANIREVSEKIDRKGLFGKMFEAVKCVAQRGLYYDRRALRKLDAFVVRHIGDRPEDRKFKVLPTRAQRPAP</sequence>
<proteinExistence type="predicted"/>
<dbReference type="RefSeq" id="WP_004203128.1">
    <property type="nucleotide sequence ID" value="NZ_AP028072.1"/>
</dbReference>
<accession>A0A0D6VJA6</accession>
<dbReference type="Proteomes" id="UP000231878">
    <property type="component" value="Unassembled WGS sequence"/>
</dbReference>
<evidence type="ECO:0000313" key="4">
    <source>
        <dbReference type="Proteomes" id="UP000030475"/>
    </source>
</evidence>
<gene>
    <name evidence="3" type="ORF">CWD88_30200</name>
    <name evidence="2" type="ORF">Y036_6348</name>
</gene>
<feature type="region of interest" description="Disordered" evidence="1">
    <location>
        <begin position="1"/>
        <end position="39"/>
    </location>
</feature>
<feature type="compositionally biased region" description="Basic and acidic residues" evidence="1">
    <location>
        <begin position="16"/>
        <end position="39"/>
    </location>
</feature>